<evidence type="ECO:0000313" key="12">
    <source>
        <dbReference type="EMBL" id="SOC39846.1"/>
    </source>
</evidence>
<dbReference type="OrthoDB" id="9815130at2"/>
<feature type="binding site" evidence="10">
    <location>
        <position position="294"/>
    </location>
    <ligand>
        <name>ATP</name>
        <dbReference type="ChEBI" id="CHEBI:30616"/>
    </ligand>
</feature>
<dbReference type="PANTHER" id="PTHR10890:SF3">
    <property type="entry name" value="CYSTEINE--TRNA LIGASE, CYTOPLASMIC"/>
    <property type="match status" value="1"/>
</dbReference>
<evidence type="ECO:0000256" key="6">
    <source>
        <dbReference type="ARBA" id="ARBA00022833"/>
    </source>
</evidence>
<evidence type="ECO:0000256" key="7">
    <source>
        <dbReference type="ARBA" id="ARBA00022840"/>
    </source>
</evidence>
<gene>
    <name evidence="10" type="primary">cysS</name>
    <name evidence="12" type="ORF">SAMN05892877_106222</name>
</gene>
<keyword evidence="10" id="KW-0963">Cytoplasm</keyword>
<dbReference type="EC" id="6.1.1.16" evidence="10"/>
<evidence type="ECO:0000256" key="9">
    <source>
        <dbReference type="ARBA" id="ARBA00023146"/>
    </source>
</evidence>
<keyword evidence="8 10" id="KW-0648">Protein biosynthesis</keyword>
<evidence type="ECO:0000256" key="5">
    <source>
        <dbReference type="ARBA" id="ARBA00022741"/>
    </source>
</evidence>
<dbReference type="Gene3D" id="1.20.120.1910">
    <property type="entry name" value="Cysteine-tRNA ligase, C-terminal anti-codon recognition domain"/>
    <property type="match status" value="1"/>
</dbReference>
<comment type="cofactor">
    <cofactor evidence="10">
        <name>Zn(2+)</name>
        <dbReference type="ChEBI" id="CHEBI:29105"/>
    </cofactor>
    <text evidence="10">Binds 1 zinc ion per subunit.</text>
</comment>
<dbReference type="NCBIfam" id="TIGR00435">
    <property type="entry name" value="cysS"/>
    <property type="match status" value="1"/>
</dbReference>
<proteinExistence type="inferred from homology"/>
<organism evidence="12 13">
    <name type="scientific">Rhizobium subbaraonis</name>
    <dbReference type="NCBI Taxonomy" id="908946"/>
    <lineage>
        <taxon>Bacteria</taxon>
        <taxon>Pseudomonadati</taxon>
        <taxon>Pseudomonadota</taxon>
        <taxon>Alphaproteobacteria</taxon>
        <taxon>Hyphomicrobiales</taxon>
        <taxon>Rhizobiaceae</taxon>
        <taxon>Rhizobium/Agrobacterium group</taxon>
        <taxon>Rhizobium</taxon>
    </lineage>
</organism>
<sequence length="475" mass="52519">MADRPALTLYNTLTRSKAPFAPIDAENVRMYVCGPTVYDFAHIGNARPVIVFDVLYRLLRHIYGEAQVTYVRNITDVDDKINARALRDFGKDIDAGTVTLNEAIRRVTEKTANQFHADVAALGTLPPTHEPRATEFVQKRQDGRADMITLIERLIARGHAYQAGGEVLFDTSWGEYGELSKRNLDEQQAGARVAVDSHKKNPGDFVLWKLSSPEEPGWDSPWGRGRPGWHIECSAMSAAYLGETFDIHGGGLDLIFPHHENEIAQSRCAHGTKVMANVWMHNGFVQVEGRKMSKSEGNFVTIHDLLATETFGGRKWPGEVLRLAMLMTHYREPIDFSVKRLEEAERLLAKWPTGGNGEGPVDPAVLAALADDLNTVAAVQALHALAQRAANDPSAAASFHASAALLGVMPKKTEISEALEADIESTIQRRLDLLKAKSFAEADRIRDDLLSRGIQLKDGKDPATGERVTTWEVKR</sequence>
<name>A0A285UGX9_9HYPH</name>
<feature type="binding site" evidence="10">
    <location>
        <position position="258"/>
    </location>
    <ligand>
        <name>Zn(2+)</name>
        <dbReference type="ChEBI" id="CHEBI:29105"/>
    </ligand>
</feature>
<evidence type="ECO:0000256" key="10">
    <source>
        <dbReference type="HAMAP-Rule" id="MF_00041"/>
    </source>
</evidence>
<dbReference type="InterPro" id="IPR014729">
    <property type="entry name" value="Rossmann-like_a/b/a_fold"/>
</dbReference>
<evidence type="ECO:0000259" key="11">
    <source>
        <dbReference type="Pfam" id="PF01406"/>
    </source>
</evidence>
<dbReference type="HAMAP" id="MF_00041">
    <property type="entry name" value="Cys_tRNA_synth"/>
    <property type="match status" value="1"/>
</dbReference>
<feature type="binding site" evidence="10">
    <location>
        <position position="262"/>
    </location>
    <ligand>
        <name>Zn(2+)</name>
        <dbReference type="ChEBI" id="CHEBI:29105"/>
    </ligand>
</feature>
<dbReference type="Gene3D" id="3.40.50.620">
    <property type="entry name" value="HUPs"/>
    <property type="match status" value="1"/>
</dbReference>
<dbReference type="InterPro" id="IPR009080">
    <property type="entry name" value="tRNAsynth_Ia_anticodon-bd"/>
</dbReference>
<feature type="short sequence motif" description="'HIGH' region" evidence="10">
    <location>
        <begin position="35"/>
        <end position="45"/>
    </location>
</feature>
<dbReference type="Pfam" id="PF01406">
    <property type="entry name" value="tRNA-synt_1e"/>
    <property type="match status" value="1"/>
</dbReference>
<dbReference type="InterPro" id="IPR032678">
    <property type="entry name" value="tRNA-synt_1_cat_dom"/>
</dbReference>
<evidence type="ECO:0000256" key="3">
    <source>
        <dbReference type="ARBA" id="ARBA00022598"/>
    </source>
</evidence>
<keyword evidence="5 10" id="KW-0547">Nucleotide-binding</keyword>
<evidence type="ECO:0000256" key="2">
    <source>
        <dbReference type="ARBA" id="ARBA00011245"/>
    </source>
</evidence>
<accession>A0A285UGX9</accession>
<dbReference type="SUPFAM" id="SSF47323">
    <property type="entry name" value="Anticodon-binding domain of a subclass of class I aminoacyl-tRNA synthetases"/>
    <property type="match status" value="1"/>
</dbReference>
<dbReference type="InterPro" id="IPR024909">
    <property type="entry name" value="Cys-tRNA/MSH_ligase"/>
</dbReference>
<feature type="binding site" evidence="10">
    <location>
        <position position="233"/>
    </location>
    <ligand>
        <name>Zn(2+)</name>
        <dbReference type="ChEBI" id="CHEBI:29105"/>
    </ligand>
</feature>
<comment type="subunit">
    <text evidence="2 10">Monomer.</text>
</comment>
<dbReference type="GO" id="GO:0005524">
    <property type="term" value="F:ATP binding"/>
    <property type="evidence" value="ECO:0007669"/>
    <property type="project" value="UniProtKB-UniRule"/>
</dbReference>
<reference evidence="12 13" key="1">
    <citation type="submission" date="2017-08" db="EMBL/GenBank/DDBJ databases">
        <authorList>
            <person name="de Groot N.N."/>
        </authorList>
    </citation>
    <scope>NUCLEOTIDE SEQUENCE [LARGE SCALE GENOMIC DNA]</scope>
    <source>
        <strain evidence="12 13">JC85</strain>
    </source>
</reference>
<protein>
    <recommendedName>
        <fullName evidence="10">Cysteine--tRNA ligase</fullName>
        <ecNumber evidence="10">6.1.1.16</ecNumber>
    </recommendedName>
    <alternativeName>
        <fullName evidence="10">Cysteinyl-tRNA synthetase</fullName>
        <shortName evidence="10">CysRS</shortName>
    </alternativeName>
</protein>
<keyword evidence="6 10" id="KW-0862">Zinc</keyword>
<keyword evidence="3 10" id="KW-0436">Ligase</keyword>
<keyword evidence="9 10" id="KW-0030">Aminoacyl-tRNA synthetase</keyword>
<dbReference type="Proteomes" id="UP000219167">
    <property type="component" value="Unassembled WGS sequence"/>
</dbReference>
<dbReference type="RefSeq" id="WP_097139185.1">
    <property type="nucleotide sequence ID" value="NZ_OBQD01000006.1"/>
</dbReference>
<keyword evidence="7 10" id="KW-0067">ATP-binding</keyword>
<dbReference type="GO" id="GO:0004817">
    <property type="term" value="F:cysteine-tRNA ligase activity"/>
    <property type="evidence" value="ECO:0007669"/>
    <property type="project" value="UniProtKB-UniRule"/>
</dbReference>
<dbReference type="GO" id="GO:0005829">
    <property type="term" value="C:cytosol"/>
    <property type="evidence" value="ECO:0007669"/>
    <property type="project" value="TreeGrafter"/>
</dbReference>
<evidence type="ECO:0000256" key="8">
    <source>
        <dbReference type="ARBA" id="ARBA00022917"/>
    </source>
</evidence>
<feature type="binding site" evidence="10">
    <location>
        <position position="33"/>
    </location>
    <ligand>
        <name>Zn(2+)</name>
        <dbReference type="ChEBI" id="CHEBI:29105"/>
    </ligand>
</feature>
<keyword evidence="13" id="KW-1185">Reference proteome</keyword>
<dbReference type="GO" id="GO:0006423">
    <property type="term" value="P:cysteinyl-tRNA aminoacylation"/>
    <property type="evidence" value="ECO:0007669"/>
    <property type="project" value="UniProtKB-UniRule"/>
</dbReference>
<dbReference type="EMBL" id="OBQD01000006">
    <property type="protein sequence ID" value="SOC39846.1"/>
    <property type="molecule type" value="Genomic_DNA"/>
</dbReference>
<dbReference type="PANTHER" id="PTHR10890">
    <property type="entry name" value="CYSTEINYL-TRNA SYNTHETASE"/>
    <property type="match status" value="1"/>
</dbReference>
<dbReference type="GO" id="GO:0008270">
    <property type="term" value="F:zinc ion binding"/>
    <property type="evidence" value="ECO:0007669"/>
    <property type="project" value="UniProtKB-UniRule"/>
</dbReference>
<comment type="catalytic activity">
    <reaction evidence="10">
        <text>tRNA(Cys) + L-cysteine + ATP = L-cysteinyl-tRNA(Cys) + AMP + diphosphate</text>
        <dbReference type="Rhea" id="RHEA:17773"/>
        <dbReference type="Rhea" id="RHEA-COMP:9661"/>
        <dbReference type="Rhea" id="RHEA-COMP:9679"/>
        <dbReference type="ChEBI" id="CHEBI:30616"/>
        <dbReference type="ChEBI" id="CHEBI:33019"/>
        <dbReference type="ChEBI" id="CHEBI:35235"/>
        <dbReference type="ChEBI" id="CHEBI:78442"/>
        <dbReference type="ChEBI" id="CHEBI:78517"/>
        <dbReference type="ChEBI" id="CHEBI:456215"/>
        <dbReference type="EC" id="6.1.1.16"/>
    </reaction>
</comment>
<feature type="domain" description="tRNA synthetases class I catalytic" evidence="11">
    <location>
        <begin position="20"/>
        <end position="345"/>
    </location>
</feature>
<dbReference type="AlphaFoldDB" id="A0A285UGX9"/>
<dbReference type="PRINTS" id="PR00983">
    <property type="entry name" value="TRNASYNTHCYS"/>
</dbReference>
<dbReference type="InterPro" id="IPR015803">
    <property type="entry name" value="Cys-tRNA-ligase"/>
</dbReference>
<dbReference type="CDD" id="cd00672">
    <property type="entry name" value="CysRS_core"/>
    <property type="match status" value="1"/>
</dbReference>
<dbReference type="SUPFAM" id="SSF52374">
    <property type="entry name" value="Nucleotidylyl transferase"/>
    <property type="match status" value="1"/>
</dbReference>
<evidence type="ECO:0000313" key="13">
    <source>
        <dbReference type="Proteomes" id="UP000219167"/>
    </source>
</evidence>
<comment type="similarity">
    <text evidence="1 10">Belongs to the class-I aminoacyl-tRNA synthetase family.</text>
</comment>
<feature type="short sequence motif" description="'KMSKS' region" evidence="10">
    <location>
        <begin position="291"/>
        <end position="295"/>
    </location>
</feature>
<comment type="subcellular location">
    <subcellularLocation>
        <location evidence="10">Cytoplasm</location>
    </subcellularLocation>
</comment>
<evidence type="ECO:0000256" key="4">
    <source>
        <dbReference type="ARBA" id="ARBA00022723"/>
    </source>
</evidence>
<keyword evidence="4 10" id="KW-0479">Metal-binding</keyword>
<evidence type="ECO:0000256" key="1">
    <source>
        <dbReference type="ARBA" id="ARBA00005594"/>
    </source>
</evidence>